<name>A0A0M5J3V4_DROBS</name>
<keyword evidence="2" id="KW-1185">Reference proteome</keyword>
<dbReference type="Proteomes" id="UP000494163">
    <property type="component" value="Chromosome 2L"/>
</dbReference>
<evidence type="ECO:0000313" key="1">
    <source>
        <dbReference type="EMBL" id="ALC39256.1"/>
    </source>
</evidence>
<reference evidence="1 2" key="1">
    <citation type="submission" date="2015-08" db="EMBL/GenBank/DDBJ databases">
        <title>Ancestral chromatin configuration constrains chromatin evolution on differentiating sex chromosomes in Drosophila.</title>
        <authorList>
            <person name="Zhou Q."/>
            <person name="Bachtrog D."/>
        </authorList>
    </citation>
    <scope>NUCLEOTIDE SEQUENCE [LARGE SCALE GENOMIC DNA]</scope>
    <source>
        <tissue evidence="1">Whole larvae</tissue>
    </source>
</reference>
<organism evidence="1 2">
    <name type="scientific">Drosophila busckii</name>
    <name type="common">Fruit fly</name>
    <dbReference type="NCBI Taxonomy" id="30019"/>
    <lineage>
        <taxon>Eukaryota</taxon>
        <taxon>Metazoa</taxon>
        <taxon>Ecdysozoa</taxon>
        <taxon>Arthropoda</taxon>
        <taxon>Hexapoda</taxon>
        <taxon>Insecta</taxon>
        <taxon>Pterygota</taxon>
        <taxon>Neoptera</taxon>
        <taxon>Endopterygota</taxon>
        <taxon>Diptera</taxon>
        <taxon>Brachycera</taxon>
        <taxon>Muscomorpha</taxon>
        <taxon>Ephydroidea</taxon>
        <taxon>Drosophilidae</taxon>
        <taxon>Drosophila</taxon>
    </lineage>
</organism>
<proteinExistence type="predicted"/>
<dbReference type="OrthoDB" id="8181742at2759"/>
<accession>A0A0M5J3V4</accession>
<sequence>MATPEVDMLAVSARSRKTRRAILGFAPRIGLSIVDYTETERSDNFYLECQNYRDYYRDPYNKLNKPDRFKLHQGRCGIKLDKSVEELMKPADWVTERQPVVYPIEYRSYMNLGIGFEEIFKGRFDKDSCVRYKR</sequence>
<dbReference type="STRING" id="30019.A0A0M5J3V4"/>
<protein>
    <submittedName>
        <fullName evidence="1">CG43796</fullName>
    </submittedName>
</protein>
<dbReference type="OMA" id="YDKLHKP"/>
<evidence type="ECO:0000313" key="2">
    <source>
        <dbReference type="Proteomes" id="UP000494163"/>
    </source>
</evidence>
<gene>
    <name evidence="1" type="ORF">Dbus_chr2Lg1341</name>
</gene>
<dbReference type="EMBL" id="CP012523">
    <property type="protein sequence ID" value="ALC39256.1"/>
    <property type="molecule type" value="Genomic_DNA"/>
</dbReference>
<dbReference type="AlphaFoldDB" id="A0A0M5J3V4"/>